<keyword evidence="1" id="KW-0812">Transmembrane</keyword>
<feature type="transmembrane region" description="Helical" evidence="1">
    <location>
        <begin position="253"/>
        <end position="276"/>
    </location>
</feature>
<feature type="transmembrane region" description="Helical" evidence="1">
    <location>
        <begin position="203"/>
        <end position="233"/>
    </location>
</feature>
<feature type="transmembrane region" description="Helical" evidence="1">
    <location>
        <begin position="122"/>
        <end position="143"/>
    </location>
</feature>
<feature type="transmembrane region" description="Helical" evidence="1">
    <location>
        <begin position="296"/>
        <end position="323"/>
    </location>
</feature>
<evidence type="ECO:0000313" key="2">
    <source>
        <dbReference type="EMBL" id="MEA5137717.1"/>
    </source>
</evidence>
<feature type="transmembrane region" description="Helical" evidence="1">
    <location>
        <begin position="335"/>
        <end position="362"/>
    </location>
</feature>
<keyword evidence="3" id="KW-1185">Reference proteome</keyword>
<feature type="transmembrane region" description="Helical" evidence="1">
    <location>
        <begin position="368"/>
        <end position="384"/>
    </location>
</feature>
<feature type="transmembrane region" description="Helical" evidence="1">
    <location>
        <begin position="391"/>
        <end position="410"/>
    </location>
</feature>
<keyword evidence="1" id="KW-1133">Transmembrane helix</keyword>
<gene>
    <name evidence="2" type="ORF">VB248_01155</name>
</gene>
<reference evidence="2 3" key="1">
    <citation type="submission" date="2023-12" db="EMBL/GenBank/DDBJ databases">
        <title>Novel species of the genus Arcicella isolated from rivers.</title>
        <authorList>
            <person name="Lu H."/>
        </authorList>
    </citation>
    <scope>NUCLEOTIDE SEQUENCE [LARGE SCALE GENOMIC DNA]</scope>
    <source>
        <strain evidence="2 3">KCTC 23307</strain>
    </source>
</reference>
<comment type="caution">
    <text evidence="2">The sequence shown here is derived from an EMBL/GenBank/DDBJ whole genome shotgun (WGS) entry which is preliminary data.</text>
</comment>
<dbReference type="RefSeq" id="WP_323294896.1">
    <property type="nucleotide sequence ID" value="NZ_JAYFUM010000001.1"/>
</dbReference>
<feature type="transmembrane region" description="Helical" evidence="1">
    <location>
        <begin position="91"/>
        <end position="110"/>
    </location>
</feature>
<feature type="transmembrane region" description="Helical" evidence="1">
    <location>
        <begin position="155"/>
        <end position="183"/>
    </location>
</feature>
<feature type="transmembrane region" description="Helical" evidence="1">
    <location>
        <begin position="12"/>
        <end position="31"/>
    </location>
</feature>
<dbReference type="Proteomes" id="UP001302949">
    <property type="component" value="Unassembled WGS sequence"/>
</dbReference>
<name>A0ABU5Q4Y5_9BACT</name>
<proteinExistence type="predicted"/>
<protein>
    <submittedName>
        <fullName evidence="2">Uncharacterized protein</fullName>
    </submittedName>
</protein>
<sequence length="444" mass="51611">MKAIFSSKSFPLFFVITSFFVLSFVATFYHSKLNFYDSRSVLCSDQGGHAIYLSGFFLYDFSAKKMPQKFKDKLDIMGGFSIKNEKIFTKYQYGTALLMSPFWLIAHALANEKDGLSLPYRYASNIAAVFYLLLSLSLLNNILSKHFSFKMRLAWFVICCVGTNIFYYTIIASGMYHIFAFFANSLFMYSLYHYESTAKTRKYFLLISLSIALMFIIRMNNLVIFPFLVLFTFKKYDTLAEYVSEKVALIKQIIIPTILFCIIAYIPQALYNRFIFGSFIAESYPNESFLYLKNPFIAEVFLSPSCGLLLYSPLLFIPLCYFLKIKTLTDKINNVLILLILMVFSYMYGSWWCYTLGCSFGYRTFTEHLPLFIITGLFMISYLSGFINRNIIFAFSILSVFYTLKLMLGFNNCWCNITDDVWNWSLFIKKLTEIPPIVTNLLSR</sequence>
<keyword evidence="1" id="KW-0472">Membrane</keyword>
<evidence type="ECO:0000313" key="3">
    <source>
        <dbReference type="Proteomes" id="UP001302949"/>
    </source>
</evidence>
<dbReference type="EMBL" id="JAYFUM010000001">
    <property type="protein sequence ID" value="MEA5137717.1"/>
    <property type="molecule type" value="Genomic_DNA"/>
</dbReference>
<accession>A0ABU5Q4Y5</accession>
<organism evidence="2 3">
    <name type="scientific">Arcicella rigui</name>
    <dbReference type="NCBI Taxonomy" id="797020"/>
    <lineage>
        <taxon>Bacteria</taxon>
        <taxon>Pseudomonadati</taxon>
        <taxon>Bacteroidota</taxon>
        <taxon>Cytophagia</taxon>
        <taxon>Cytophagales</taxon>
        <taxon>Flectobacillaceae</taxon>
        <taxon>Arcicella</taxon>
    </lineage>
</organism>
<evidence type="ECO:0000256" key="1">
    <source>
        <dbReference type="SAM" id="Phobius"/>
    </source>
</evidence>